<dbReference type="PROSITE" id="PS00610">
    <property type="entry name" value="NA_NEUROTRAN_SYMP_1"/>
    <property type="match status" value="1"/>
</dbReference>
<feature type="transmembrane region" description="Helical" evidence="11">
    <location>
        <begin position="25"/>
        <end position="43"/>
    </location>
</feature>
<feature type="transmembrane region" description="Helical" evidence="11">
    <location>
        <begin position="55"/>
        <end position="76"/>
    </location>
</feature>
<evidence type="ECO:0000256" key="11">
    <source>
        <dbReference type="SAM" id="Phobius"/>
    </source>
</evidence>
<feature type="binding site" evidence="8">
    <location>
        <position position="370"/>
    </location>
    <ligand>
        <name>Na(+)</name>
        <dbReference type="ChEBI" id="CHEBI:29101"/>
        <label>1</label>
    </ligand>
</feature>
<keyword evidence="9" id="KW-1015">Disulfide bond</keyword>
<organism evidence="12 13">
    <name type="scientific">Pseudolycoriella hygida</name>
    <dbReference type="NCBI Taxonomy" id="35572"/>
    <lineage>
        <taxon>Eukaryota</taxon>
        <taxon>Metazoa</taxon>
        <taxon>Ecdysozoa</taxon>
        <taxon>Arthropoda</taxon>
        <taxon>Hexapoda</taxon>
        <taxon>Insecta</taxon>
        <taxon>Pterygota</taxon>
        <taxon>Neoptera</taxon>
        <taxon>Endopterygota</taxon>
        <taxon>Diptera</taxon>
        <taxon>Nematocera</taxon>
        <taxon>Sciaroidea</taxon>
        <taxon>Sciaridae</taxon>
        <taxon>Pseudolycoriella</taxon>
    </lineage>
</organism>
<dbReference type="PROSITE" id="PS50267">
    <property type="entry name" value="NA_NEUROTRAN_SYMP_3"/>
    <property type="match status" value="1"/>
</dbReference>
<dbReference type="GO" id="GO:0089718">
    <property type="term" value="P:amino acid import across plasma membrane"/>
    <property type="evidence" value="ECO:0007669"/>
    <property type="project" value="TreeGrafter"/>
</dbReference>
<evidence type="ECO:0000256" key="1">
    <source>
        <dbReference type="ARBA" id="ARBA00004141"/>
    </source>
</evidence>
<comment type="similarity">
    <text evidence="2 10">Belongs to the sodium:neurotransmitter symporter (SNF) (TC 2.A.22) family.</text>
</comment>
<reference evidence="12" key="1">
    <citation type="submission" date="2022-07" db="EMBL/GenBank/DDBJ databases">
        <authorList>
            <person name="Trinca V."/>
            <person name="Uliana J.V.C."/>
            <person name="Torres T.T."/>
            <person name="Ward R.J."/>
            <person name="Monesi N."/>
        </authorList>
    </citation>
    <scope>NUCLEOTIDE SEQUENCE</scope>
    <source>
        <strain evidence="12">HSMRA1968</strain>
        <tissue evidence="12">Whole embryos</tissue>
    </source>
</reference>
<feature type="transmembrane region" description="Helical" evidence="11">
    <location>
        <begin position="97"/>
        <end position="121"/>
    </location>
</feature>
<proteinExistence type="inferred from homology"/>
<evidence type="ECO:0000256" key="3">
    <source>
        <dbReference type="ARBA" id="ARBA00022448"/>
    </source>
</evidence>
<evidence type="ECO:0000256" key="4">
    <source>
        <dbReference type="ARBA" id="ARBA00022692"/>
    </source>
</evidence>
<feature type="transmembrane region" description="Helical" evidence="11">
    <location>
        <begin position="219"/>
        <end position="243"/>
    </location>
</feature>
<dbReference type="Proteomes" id="UP001151699">
    <property type="component" value="Chromosome A"/>
</dbReference>
<feature type="disulfide bond" evidence="9">
    <location>
        <begin position="136"/>
        <end position="145"/>
    </location>
</feature>
<dbReference type="PANTHER" id="PTHR11616:SF241">
    <property type="entry name" value="SODIUM- AND CHLORIDE-DEPENDENT GLYCINE TRANSPORTER 2"/>
    <property type="match status" value="1"/>
</dbReference>
<dbReference type="NCBIfam" id="NF037979">
    <property type="entry name" value="Na_transp"/>
    <property type="match status" value="1"/>
</dbReference>
<dbReference type="GO" id="GO:0046872">
    <property type="term" value="F:metal ion binding"/>
    <property type="evidence" value="ECO:0007669"/>
    <property type="project" value="UniProtKB-KW"/>
</dbReference>
<dbReference type="Pfam" id="PF00209">
    <property type="entry name" value="SNF"/>
    <property type="match status" value="1"/>
</dbReference>
<feature type="binding site" evidence="8">
    <location>
        <position position="33"/>
    </location>
    <ligand>
        <name>Na(+)</name>
        <dbReference type="ChEBI" id="CHEBI:29101"/>
        <label>1</label>
    </ligand>
</feature>
<dbReference type="SUPFAM" id="SSF161070">
    <property type="entry name" value="SNF-like"/>
    <property type="match status" value="1"/>
</dbReference>
<accession>A0A9Q0NGV0</accession>
<evidence type="ECO:0000256" key="7">
    <source>
        <dbReference type="ARBA" id="ARBA00023136"/>
    </source>
</evidence>
<gene>
    <name evidence="12" type="primary">slc6a9_0</name>
    <name evidence="12" type="ORF">Bhyg_04525</name>
</gene>
<evidence type="ECO:0000256" key="8">
    <source>
        <dbReference type="PIRSR" id="PIRSR600175-1"/>
    </source>
</evidence>
<evidence type="ECO:0000256" key="5">
    <source>
        <dbReference type="ARBA" id="ARBA00022847"/>
    </source>
</evidence>
<keyword evidence="6 11" id="KW-1133">Transmembrane helix</keyword>
<feature type="transmembrane region" description="Helical" evidence="11">
    <location>
        <begin position="399"/>
        <end position="423"/>
    </location>
</feature>
<feature type="binding site" evidence="8">
    <location>
        <position position="305"/>
    </location>
    <ligand>
        <name>Na(+)</name>
        <dbReference type="ChEBI" id="CHEBI:29101"/>
        <label>1</label>
    </ligand>
</feature>
<feature type="binding site" evidence="8">
    <location>
        <position position="273"/>
    </location>
    <ligand>
        <name>Na(+)</name>
        <dbReference type="ChEBI" id="CHEBI:29101"/>
        <label>1</label>
    </ligand>
</feature>
<feature type="transmembrane region" description="Helical" evidence="11">
    <location>
        <begin position="506"/>
        <end position="530"/>
    </location>
</feature>
<dbReference type="AlphaFoldDB" id="A0A9Q0NGV0"/>
<evidence type="ECO:0000313" key="13">
    <source>
        <dbReference type="Proteomes" id="UP001151699"/>
    </source>
</evidence>
<keyword evidence="7 11" id="KW-0472">Membrane</keyword>
<comment type="subcellular location">
    <subcellularLocation>
        <location evidence="1">Membrane</location>
        <topology evidence="1">Multi-pass membrane protein</topology>
    </subcellularLocation>
</comment>
<dbReference type="EMBL" id="WJQU01000001">
    <property type="protein sequence ID" value="KAJ6649291.1"/>
    <property type="molecule type" value="Genomic_DNA"/>
</dbReference>
<keyword evidence="8" id="KW-0915">Sodium</keyword>
<keyword evidence="4 10" id="KW-0812">Transmembrane</keyword>
<keyword evidence="3 10" id="KW-0813">Transport</keyword>
<dbReference type="InterPro" id="IPR000175">
    <property type="entry name" value="Na/ntran_symport"/>
</dbReference>
<evidence type="ECO:0000256" key="9">
    <source>
        <dbReference type="PIRSR" id="PIRSR600175-2"/>
    </source>
</evidence>
<dbReference type="GO" id="GO:0005283">
    <property type="term" value="F:amino acid:sodium symporter activity"/>
    <property type="evidence" value="ECO:0007669"/>
    <property type="project" value="TreeGrafter"/>
</dbReference>
<dbReference type="PANTHER" id="PTHR11616">
    <property type="entry name" value="SODIUM/CHLORIDE DEPENDENT TRANSPORTER"/>
    <property type="match status" value="1"/>
</dbReference>
<feature type="transmembrane region" description="Helical" evidence="11">
    <location>
        <begin position="358"/>
        <end position="379"/>
    </location>
</feature>
<keyword evidence="5 10" id="KW-0769">Symport</keyword>
<dbReference type="PRINTS" id="PR00176">
    <property type="entry name" value="NANEUSMPORT"/>
</dbReference>
<evidence type="ECO:0000256" key="6">
    <source>
        <dbReference type="ARBA" id="ARBA00022989"/>
    </source>
</evidence>
<feature type="transmembrane region" description="Helical" evidence="11">
    <location>
        <begin position="188"/>
        <end position="207"/>
    </location>
</feature>
<dbReference type="InterPro" id="IPR037272">
    <property type="entry name" value="SNS_sf"/>
</dbReference>
<keyword evidence="13" id="KW-1185">Reference proteome</keyword>
<evidence type="ECO:0000256" key="10">
    <source>
        <dbReference type="RuleBase" id="RU003732"/>
    </source>
</evidence>
<sequence length="573" mass="64728">MSGQKVKELSQENLSRGNWASKTEFLLSCLGYAIGIGNVWRFPYLCYRNGGGAFLIPYLLMLCFCGIPLFFMETCLGQFSSAGCITMFKITPVFKGVGFAIIVVNLITLSYYNIIIAYPVLFMLKSVNSILPWQDCNNVWNTVNCLQITDQNAVSNQTNHKQFKTPADEFFHNEILKISGGIDHLGGIVWPVFWGDVFVWLVVYFCIMKGVKSVGKVVYFTATFPFIILGILLVRGLTLPGAIDGVKFYLMPKWSELLNLKVWADAALQIFFSLGPGWGGIVNMASYNPFRNNTKWDSIIVPIVNSATSIFAGFVVFSVLGFMSLKTGLDIDKVAAGGPGLSFVTMPLALTMMPFPQLWSFLFFFMLFLLGLDTCFVQLEAVISSVMDEFTFLRSKKPVVFLVCIILMFLSSIPCTTQGGMYVLQLLDWYAASISVILICFLELLCISWFYGIDQFIRDIEFMLAAKLHWWWHVCWKYITPIILLFIFVTSILFNSNVTYDGRSYPAWAITCGWFSCLASIVVIPVYMLYKLLFTKGSISRRITIGLTPCDWGPSDADNRQEWMDYISTIDKK</sequence>
<dbReference type="OrthoDB" id="6581954at2759"/>
<dbReference type="GO" id="GO:0005886">
    <property type="term" value="C:plasma membrane"/>
    <property type="evidence" value="ECO:0007669"/>
    <property type="project" value="TreeGrafter"/>
</dbReference>
<name>A0A9Q0NGV0_9DIPT</name>
<keyword evidence="8" id="KW-0479">Metal-binding</keyword>
<feature type="transmembrane region" description="Helical" evidence="11">
    <location>
        <begin position="299"/>
        <end position="323"/>
    </location>
</feature>
<evidence type="ECO:0000256" key="2">
    <source>
        <dbReference type="ARBA" id="ARBA00006459"/>
    </source>
</evidence>
<feature type="binding site" evidence="8">
    <location>
        <position position="38"/>
    </location>
    <ligand>
        <name>Na(+)</name>
        <dbReference type="ChEBI" id="CHEBI:29101"/>
        <label>1</label>
    </ligand>
</feature>
<feature type="transmembrane region" description="Helical" evidence="11">
    <location>
        <begin position="429"/>
        <end position="453"/>
    </location>
</feature>
<feature type="transmembrane region" description="Helical" evidence="11">
    <location>
        <begin position="474"/>
        <end position="494"/>
    </location>
</feature>
<feature type="transmembrane region" description="Helical" evidence="11">
    <location>
        <begin position="263"/>
        <end position="287"/>
    </location>
</feature>
<evidence type="ECO:0000313" key="12">
    <source>
        <dbReference type="EMBL" id="KAJ6649291.1"/>
    </source>
</evidence>
<feature type="binding site" evidence="8">
    <location>
        <position position="373"/>
    </location>
    <ligand>
        <name>Na(+)</name>
        <dbReference type="ChEBI" id="CHEBI:29101"/>
        <label>1</label>
    </ligand>
</feature>
<comment type="caution">
    <text evidence="12">The sequence shown here is derived from an EMBL/GenBank/DDBJ whole genome shotgun (WGS) entry which is preliminary data.</text>
</comment>
<feature type="binding site" evidence="8">
    <location>
        <position position="31"/>
    </location>
    <ligand>
        <name>Na(+)</name>
        <dbReference type="ChEBI" id="CHEBI:29101"/>
        <label>1</label>
    </ligand>
</feature>
<protein>
    <recommendedName>
        <fullName evidence="10">Transporter</fullName>
    </recommendedName>
</protein>